<dbReference type="InterPro" id="IPR027417">
    <property type="entry name" value="P-loop_NTPase"/>
</dbReference>
<dbReference type="RefSeq" id="WP_394312423.1">
    <property type="nucleotide sequence ID" value="NZ_JBHGPK010000008.1"/>
</dbReference>
<dbReference type="InterPro" id="IPR018541">
    <property type="entry name" value="Ftsk_gamma"/>
</dbReference>
<dbReference type="SUPFAM" id="SSF46785">
    <property type="entry name" value="Winged helix' DNA-binding domain"/>
    <property type="match status" value="1"/>
</dbReference>
<reference evidence="5 6" key="1">
    <citation type="submission" date="2024-09" db="EMBL/GenBank/DDBJ databases">
        <title>Description of Labrys sedimenti sp. nov., isolated from a diclofenac-degrading enrichment culture, and genome-based reclassification of Labrys portucalensis as a later heterotypic synonym of Labrys neptuniae.</title>
        <authorList>
            <person name="Tancsics A."/>
            <person name="Csepanyi A."/>
        </authorList>
    </citation>
    <scope>NUCLEOTIDE SEQUENCE [LARGE SCALE GENOMIC DNA]</scope>
    <source>
        <strain evidence="5 6">LMG 23412</strain>
    </source>
</reference>
<comment type="caution">
    <text evidence="5">The sequence shown here is derived from an EMBL/GenBank/DDBJ whole genome shotgun (WGS) entry which is preliminary data.</text>
</comment>
<keyword evidence="2 3" id="KW-0067">ATP-binding</keyword>
<dbReference type="InterPro" id="IPR050206">
    <property type="entry name" value="FtsK/SpoIIIE/SftA"/>
</dbReference>
<dbReference type="SUPFAM" id="SSF52540">
    <property type="entry name" value="P-loop containing nucleoside triphosphate hydrolases"/>
    <property type="match status" value="1"/>
</dbReference>
<dbReference type="Gene3D" id="1.10.10.10">
    <property type="entry name" value="Winged helix-like DNA-binding domain superfamily/Winged helix DNA-binding domain"/>
    <property type="match status" value="1"/>
</dbReference>
<evidence type="ECO:0000313" key="6">
    <source>
        <dbReference type="Proteomes" id="UP001595190"/>
    </source>
</evidence>
<organism evidence="5 6">
    <name type="scientific">Labrys neptuniae</name>
    <dbReference type="NCBI Taxonomy" id="376174"/>
    <lineage>
        <taxon>Bacteria</taxon>
        <taxon>Pseudomonadati</taxon>
        <taxon>Pseudomonadota</taxon>
        <taxon>Alphaproteobacteria</taxon>
        <taxon>Hyphomicrobiales</taxon>
        <taxon>Xanthobacteraceae</taxon>
        <taxon>Labrys</taxon>
    </lineage>
</organism>
<name>A0ABV6ZI63_9HYPH</name>
<protein>
    <submittedName>
        <fullName evidence="5">FtsK/SpoIIIE domain-containing protein</fullName>
    </submittedName>
</protein>
<dbReference type="InterPro" id="IPR036388">
    <property type="entry name" value="WH-like_DNA-bd_sf"/>
</dbReference>
<dbReference type="PROSITE" id="PS50901">
    <property type="entry name" value="FTSK"/>
    <property type="match status" value="1"/>
</dbReference>
<feature type="binding site" evidence="3">
    <location>
        <begin position="90"/>
        <end position="97"/>
    </location>
    <ligand>
        <name>ATP</name>
        <dbReference type="ChEBI" id="CHEBI:30616"/>
    </ligand>
</feature>
<evidence type="ECO:0000259" key="4">
    <source>
        <dbReference type="PROSITE" id="PS50901"/>
    </source>
</evidence>
<dbReference type="Proteomes" id="UP001595190">
    <property type="component" value="Unassembled WGS sequence"/>
</dbReference>
<sequence>MTSERMVDAPYEQCGALRSSLSRLAEPCDESDTGAELPDSWRETVYLRELLASREFTNSPSKLPLALGRTVDGAPLILSLGAVSNLLIAGTTGSGKSTAIDAVIMSLLCRLKPEECRMIMIDYMMMQFYDYDGIPHLLAPVISDMKEAVRALKWATREMEERNTKMAKLGVHDIDSYNRYVAEPNNGAVDLTPMHHIVIAIEEIVDLMIIEGRHFNEPILRLAQMGDSAGIHLIMATQRPYADVITDVIRESFPSRLSFQLCSRADSCVFLGEPGAEQLLGRGDALLKIAGLRMRLQGAFISEEEVEQVACQLKALGQPMYLEAVLAGEEDDEDEGEISFDEGGDLYDQALEVVMRGRRCSASYIQRKLGIGYNCATRIVKQMQKEGIVGPANHAGKREILVYSRDVRNGEEESQEDEE</sequence>
<feature type="domain" description="FtsK" evidence="4">
    <location>
        <begin position="73"/>
        <end position="268"/>
    </location>
</feature>
<dbReference type="Gene3D" id="3.40.50.300">
    <property type="entry name" value="P-loop containing nucleotide triphosphate hydrolases"/>
    <property type="match status" value="1"/>
</dbReference>
<gene>
    <name evidence="5" type="ORF">ACETRX_19740</name>
</gene>
<dbReference type="Pfam" id="PF01580">
    <property type="entry name" value="FtsK_SpoIIIE"/>
    <property type="match status" value="1"/>
</dbReference>
<dbReference type="EMBL" id="JBHGPK010000008">
    <property type="protein sequence ID" value="MFC2251876.1"/>
    <property type="molecule type" value="Genomic_DNA"/>
</dbReference>
<dbReference type="InterPro" id="IPR036390">
    <property type="entry name" value="WH_DNA-bd_sf"/>
</dbReference>
<dbReference type="InterPro" id="IPR002543">
    <property type="entry name" value="FtsK_dom"/>
</dbReference>
<dbReference type="PANTHER" id="PTHR22683">
    <property type="entry name" value="SPORULATION PROTEIN RELATED"/>
    <property type="match status" value="1"/>
</dbReference>
<dbReference type="SMART" id="SM00843">
    <property type="entry name" value="Ftsk_gamma"/>
    <property type="match status" value="1"/>
</dbReference>
<evidence type="ECO:0000256" key="2">
    <source>
        <dbReference type="ARBA" id="ARBA00022840"/>
    </source>
</evidence>
<accession>A0ABV6ZI63</accession>
<evidence type="ECO:0000256" key="1">
    <source>
        <dbReference type="ARBA" id="ARBA00022741"/>
    </source>
</evidence>
<evidence type="ECO:0000256" key="3">
    <source>
        <dbReference type="PROSITE-ProRule" id="PRU00289"/>
    </source>
</evidence>
<keyword evidence="1 3" id="KW-0547">Nucleotide-binding</keyword>
<evidence type="ECO:0000313" key="5">
    <source>
        <dbReference type="EMBL" id="MFC2251876.1"/>
    </source>
</evidence>
<proteinExistence type="predicted"/>
<dbReference type="PANTHER" id="PTHR22683:SF41">
    <property type="entry name" value="DNA TRANSLOCASE FTSK"/>
    <property type="match status" value="1"/>
</dbReference>
<dbReference type="Pfam" id="PF09397">
    <property type="entry name" value="FtsK_gamma"/>
    <property type="match status" value="1"/>
</dbReference>